<dbReference type="PANTHER" id="PTHR13339">
    <property type="entry name" value="COP9 SIGNALOSOME COMPLEX SUBUNIT 8"/>
    <property type="match status" value="1"/>
</dbReference>
<dbReference type="EMBL" id="JAQIZZ010000002">
    <property type="protein sequence ID" value="KAJ5552985.1"/>
    <property type="molecule type" value="Genomic_DNA"/>
</dbReference>
<dbReference type="GO" id="GO:0005737">
    <property type="term" value="C:cytoplasm"/>
    <property type="evidence" value="ECO:0007669"/>
    <property type="project" value="UniProtKB-SubCell"/>
</dbReference>
<keyword evidence="3" id="KW-0963">Cytoplasm</keyword>
<gene>
    <name evidence="7" type="ORF">N7494_002363</name>
</gene>
<accession>A0AAD6GKD8</accession>
<keyword evidence="8" id="KW-1185">Reference proteome</keyword>
<dbReference type="Gene3D" id="1.25.40.990">
    <property type="match status" value="1"/>
</dbReference>
<evidence type="ECO:0000313" key="8">
    <source>
        <dbReference type="Proteomes" id="UP001220324"/>
    </source>
</evidence>
<dbReference type="GO" id="GO:0010387">
    <property type="term" value="P:COP9 signalosome assembly"/>
    <property type="evidence" value="ECO:0007669"/>
    <property type="project" value="InterPro"/>
</dbReference>
<keyword evidence="5" id="KW-0539">Nucleus</keyword>
<evidence type="ECO:0000313" key="7">
    <source>
        <dbReference type="EMBL" id="KAJ5552985.1"/>
    </source>
</evidence>
<protein>
    <recommendedName>
        <fullName evidence="6">CSN8/PSMD8/EIF3K domain-containing protein</fullName>
    </recommendedName>
</protein>
<dbReference type="GO" id="GO:0008180">
    <property type="term" value="C:COP9 signalosome"/>
    <property type="evidence" value="ECO:0007669"/>
    <property type="project" value="UniProtKB-KW"/>
</dbReference>
<dbReference type="InterPro" id="IPR033205">
    <property type="entry name" value="COP9_CSN8"/>
</dbReference>
<dbReference type="Pfam" id="PF10075">
    <property type="entry name" value="CSN8_PSD8_EIF3K"/>
    <property type="match status" value="1"/>
</dbReference>
<evidence type="ECO:0000256" key="2">
    <source>
        <dbReference type="ARBA" id="ARBA00004496"/>
    </source>
</evidence>
<evidence type="ECO:0000256" key="4">
    <source>
        <dbReference type="ARBA" id="ARBA00022790"/>
    </source>
</evidence>
<sequence length="214" mass="24394">MELPPPSIDQLSKLAASNLPPSQLFEILSRYETDARLLLAGNDDPQLLSLFYSTFFFVHLLTEQVPEARALSQRLPEALRHQDPYLQSCLTLLRAIWQNRHDQIYQILRNLPWSEGLQPLVQRYESFFQDQSLIAVSTSYEALRLPTAATYLGLDSTAAEQGDPAVIKKFTDCGWKWDAEAKLLYPTPIVLQSIDERPLNGIHDAMKLLGNRRN</sequence>
<dbReference type="AlphaFoldDB" id="A0AAD6GKD8"/>
<keyword evidence="4" id="KW-0736">Signalosome</keyword>
<comment type="subcellular location">
    <subcellularLocation>
        <location evidence="2">Cytoplasm</location>
    </subcellularLocation>
    <subcellularLocation>
        <location evidence="1">Nucleus</location>
    </subcellularLocation>
</comment>
<evidence type="ECO:0000256" key="1">
    <source>
        <dbReference type="ARBA" id="ARBA00004123"/>
    </source>
</evidence>
<evidence type="ECO:0000256" key="5">
    <source>
        <dbReference type="ARBA" id="ARBA00023242"/>
    </source>
</evidence>
<comment type="caution">
    <text evidence="7">The sequence shown here is derived from an EMBL/GenBank/DDBJ whole genome shotgun (WGS) entry which is preliminary data.</text>
</comment>
<reference evidence="7 8" key="1">
    <citation type="journal article" date="2023" name="IMA Fungus">
        <title>Comparative genomic study of the Penicillium genus elucidates a diverse pangenome and 15 lateral gene transfer events.</title>
        <authorList>
            <person name="Petersen C."/>
            <person name="Sorensen T."/>
            <person name="Nielsen M.R."/>
            <person name="Sondergaard T.E."/>
            <person name="Sorensen J.L."/>
            <person name="Fitzpatrick D.A."/>
            <person name="Frisvad J.C."/>
            <person name="Nielsen K.L."/>
        </authorList>
    </citation>
    <scope>NUCLEOTIDE SEQUENCE [LARGE SCALE GENOMIC DNA]</scope>
    <source>
        <strain evidence="7 8">IBT 35679</strain>
    </source>
</reference>
<dbReference type="PANTHER" id="PTHR13339:SF0">
    <property type="entry name" value="COP9 SIGNALOSOME COMPLEX SUBUNIT 8"/>
    <property type="match status" value="1"/>
</dbReference>
<organism evidence="7 8">
    <name type="scientific">Penicillium frequentans</name>
    <dbReference type="NCBI Taxonomy" id="3151616"/>
    <lineage>
        <taxon>Eukaryota</taxon>
        <taxon>Fungi</taxon>
        <taxon>Dikarya</taxon>
        <taxon>Ascomycota</taxon>
        <taxon>Pezizomycotina</taxon>
        <taxon>Eurotiomycetes</taxon>
        <taxon>Eurotiomycetidae</taxon>
        <taxon>Eurotiales</taxon>
        <taxon>Aspergillaceae</taxon>
        <taxon>Penicillium</taxon>
    </lineage>
</organism>
<feature type="domain" description="CSN8/PSMD8/EIF3K" evidence="6">
    <location>
        <begin position="48"/>
        <end position="187"/>
    </location>
</feature>
<proteinExistence type="predicted"/>
<dbReference type="InterPro" id="IPR033464">
    <property type="entry name" value="CSN8_PSD8_EIF3K"/>
</dbReference>
<evidence type="ECO:0000256" key="3">
    <source>
        <dbReference type="ARBA" id="ARBA00022490"/>
    </source>
</evidence>
<dbReference type="Proteomes" id="UP001220324">
    <property type="component" value="Unassembled WGS sequence"/>
</dbReference>
<dbReference type="GO" id="GO:0000338">
    <property type="term" value="P:protein deneddylation"/>
    <property type="evidence" value="ECO:0007669"/>
    <property type="project" value="InterPro"/>
</dbReference>
<evidence type="ECO:0000259" key="6">
    <source>
        <dbReference type="Pfam" id="PF10075"/>
    </source>
</evidence>
<name>A0AAD6GKD8_9EURO</name>